<comment type="caution">
    <text evidence="1">The sequence shown here is derived from an EMBL/GenBank/DDBJ whole genome shotgun (WGS) entry which is preliminary data.</text>
</comment>
<protein>
    <submittedName>
        <fullName evidence="1">Uncharacterized protein</fullName>
    </submittedName>
</protein>
<organism evidence="1 2">
    <name type="scientific">Rotaria magnacalcarata</name>
    <dbReference type="NCBI Taxonomy" id="392030"/>
    <lineage>
        <taxon>Eukaryota</taxon>
        <taxon>Metazoa</taxon>
        <taxon>Spiralia</taxon>
        <taxon>Gnathifera</taxon>
        <taxon>Rotifera</taxon>
        <taxon>Eurotatoria</taxon>
        <taxon>Bdelloidea</taxon>
        <taxon>Philodinida</taxon>
        <taxon>Philodinidae</taxon>
        <taxon>Rotaria</taxon>
    </lineage>
</organism>
<dbReference type="Proteomes" id="UP000663834">
    <property type="component" value="Unassembled WGS sequence"/>
</dbReference>
<reference evidence="1" key="1">
    <citation type="submission" date="2021-02" db="EMBL/GenBank/DDBJ databases">
        <authorList>
            <person name="Nowell W R."/>
        </authorList>
    </citation>
    <scope>NUCLEOTIDE SEQUENCE</scope>
</reference>
<proteinExistence type="predicted"/>
<dbReference type="EMBL" id="CAJNOW010014945">
    <property type="protein sequence ID" value="CAF1637516.1"/>
    <property type="molecule type" value="Genomic_DNA"/>
</dbReference>
<sequence>MNECHRIGIRNFKTIRYPGQIKLAFDLCSNDRSARRHVSSNGNDYNEKMQVFNKDKFKSDYFPIKKSTANRFQYSKMLSNFIMTILHHGIYSKYFSA</sequence>
<dbReference type="OrthoDB" id="10031489at2759"/>
<gene>
    <name evidence="1" type="ORF">KQP761_LOCUS27412</name>
</gene>
<accession>A0A816DQ41</accession>
<evidence type="ECO:0000313" key="2">
    <source>
        <dbReference type="Proteomes" id="UP000663834"/>
    </source>
</evidence>
<dbReference type="AlphaFoldDB" id="A0A816DQ41"/>
<name>A0A816DQ41_9BILA</name>
<evidence type="ECO:0000313" key="1">
    <source>
        <dbReference type="EMBL" id="CAF1637516.1"/>
    </source>
</evidence>